<evidence type="ECO:0000313" key="8">
    <source>
        <dbReference type="EMBL" id="RJG54642.1"/>
    </source>
</evidence>
<accession>A0A418YSE4</accession>
<dbReference type="PROSITE" id="PS51296">
    <property type="entry name" value="RIESKE"/>
    <property type="match status" value="1"/>
</dbReference>
<dbReference type="InterPro" id="IPR036922">
    <property type="entry name" value="Rieske_2Fe-2S_sf"/>
</dbReference>
<keyword evidence="3" id="KW-0408">Iron</keyword>
<dbReference type="AlphaFoldDB" id="A0A418YSE4"/>
<keyword evidence="4" id="KW-0411">Iron-sulfur</keyword>
<reference evidence="8 9" key="1">
    <citation type="submission" date="2018-08" db="EMBL/GenBank/DDBJ databases">
        <title>Sphingobium sp. EO9.</title>
        <authorList>
            <person name="Park Y."/>
            <person name="Kim K.H."/>
            <person name="Jeon C.O."/>
        </authorList>
    </citation>
    <scope>NUCLEOTIDE SEQUENCE [LARGE SCALE GENOMIC DNA]</scope>
    <source>
        <strain evidence="8 9">EO9</strain>
    </source>
</reference>
<dbReference type="SUPFAM" id="SSF50022">
    <property type="entry name" value="ISP domain"/>
    <property type="match status" value="1"/>
</dbReference>
<evidence type="ECO:0000256" key="4">
    <source>
        <dbReference type="ARBA" id="ARBA00023014"/>
    </source>
</evidence>
<evidence type="ECO:0000256" key="5">
    <source>
        <dbReference type="ARBA" id="ARBA00034078"/>
    </source>
</evidence>
<evidence type="ECO:0000256" key="3">
    <source>
        <dbReference type="ARBA" id="ARBA00023004"/>
    </source>
</evidence>
<dbReference type="GO" id="GO:0051537">
    <property type="term" value="F:2 iron, 2 sulfur cluster binding"/>
    <property type="evidence" value="ECO:0007669"/>
    <property type="project" value="UniProtKB-KW"/>
</dbReference>
<dbReference type="EMBL" id="QVRA01000009">
    <property type="protein sequence ID" value="RJG54642.1"/>
    <property type="molecule type" value="Genomic_DNA"/>
</dbReference>
<gene>
    <name evidence="8" type="ORF">D0Z70_12165</name>
</gene>
<comment type="similarity">
    <text evidence="6">Belongs to the bacterial ring-hydroxylating dioxygenase ferredoxin component family.</text>
</comment>
<evidence type="ECO:0000256" key="2">
    <source>
        <dbReference type="ARBA" id="ARBA00022723"/>
    </source>
</evidence>
<keyword evidence="2" id="KW-0479">Metal-binding</keyword>
<dbReference type="OrthoDB" id="9800167at2"/>
<evidence type="ECO:0000256" key="6">
    <source>
        <dbReference type="ARBA" id="ARBA00038001"/>
    </source>
</evidence>
<dbReference type="PANTHER" id="PTHR21496:SF0">
    <property type="entry name" value="RIESKE DOMAIN-CONTAINING PROTEIN"/>
    <property type="match status" value="1"/>
</dbReference>
<evidence type="ECO:0000313" key="9">
    <source>
        <dbReference type="Proteomes" id="UP000283469"/>
    </source>
</evidence>
<feature type="domain" description="Rieske" evidence="7">
    <location>
        <begin position="9"/>
        <end position="104"/>
    </location>
</feature>
<dbReference type="GO" id="GO:0046872">
    <property type="term" value="F:metal ion binding"/>
    <property type="evidence" value="ECO:0007669"/>
    <property type="project" value="UniProtKB-KW"/>
</dbReference>
<evidence type="ECO:0000256" key="1">
    <source>
        <dbReference type="ARBA" id="ARBA00022714"/>
    </source>
</evidence>
<dbReference type="RefSeq" id="WP_119746730.1">
    <property type="nucleotide sequence ID" value="NZ_QVRA01000009.1"/>
</dbReference>
<dbReference type="Pfam" id="PF00355">
    <property type="entry name" value="Rieske"/>
    <property type="match status" value="1"/>
</dbReference>
<proteinExistence type="inferred from homology"/>
<dbReference type="Gene3D" id="2.102.10.10">
    <property type="entry name" value="Rieske [2Fe-2S] iron-sulphur domain"/>
    <property type="match status" value="1"/>
</dbReference>
<organism evidence="8 9">
    <name type="scientific">Sphingobium terrigena</name>
    <dbReference type="NCBI Taxonomy" id="2304063"/>
    <lineage>
        <taxon>Bacteria</taxon>
        <taxon>Pseudomonadati</taxon>
        <taxon>Pseudomonadota</taxon>
        <taxon>Alphaproteobacteria</taxon>
        <taxon>Sphingomonadales</taxon>
        <taxon>Sphingomonadaceae</taxon>
        <taxon>Sphingobium</taxon>
    </lineage>
</organism>
<dbReference type="PANTHER" id="PTHR21496">
    <property type="entry name" value="FERREDOXIN-RELATED"/>
    <property type="match status" value="1"/>
</dbReference>
<keyword evidence="9" id="KW-1185">Reference proteome</keyword>
<dbReference type="CDD" id="cd03528">
    <property type="entry name" value="Rieske_RO_ferredoxin"/>
    <property type="match status" value="1"/>
</dbReference>
<comment type="cofactor">
    <cofactor evidence="5">
        <name>[2Fe-2S] cluster</name>
        <dbReference type="ChEBI" id="CHEBI:190135"/>
    </cofactor>
</comment>
<sequence>MDRNDARFTPLLPLDDVPDGKAVGVEAGGRAIMLCHFEGRIHALDNMCSHAQEPLACGRMRLGWIACPAHGARFDLETGEPLTGPARDPIATYKVRVVDGMIEVAL</sequence>
<protein>
    <submittedName>
        <fullName evidence="8">Non-heme iron oxygenase ferredoxin subunit</fullName>
    </submittedName>
</protein>
<comment type="caution">
    <text evidence="8">The sequence shown here is derived from an EMBL/GenBank/DDBJ whole genome shotgun (WGS) entry which is preliminary data.</text>
</comment>
<dbReference type="InterPro" id="IPR017941">
    <property type="entry name" value="Rieske_2Fe-2S"/>
</dbReference>
<name>A0A418YSE4_9SPHN</name>
<evidence type="ECO:0000259" key="7">
    <source>
        <dbReference type="PROSITE" id="PS51296"/>
    </source>
</evidence>
<keyword evidence="1" id="KW-0001">2Fe-2S</keyword>
<dbReference type="Proteomes" id="UP000283469">
    <property type="component" value="Unassembled WGS sequence"/>
</dbReference>